<evidence type="ECO:0000313" key="3">
    <source>
        <dbReference type="Proteomes" id="UP000033115"/>
    </source>
</evidence>
<gene>
    <name evidence="2" type="ORF">CSCA_3472</name>
</gene>
<organism evidence="2 3">
    <name type="scientific">Clostridium scatologenes</name>
    <dbReference type="NCBI Taxonomy" id="1548"/>
    <lineage>
        <taxon>Bacteria</taxon>
        <taxon>Bacillati</taxon>
        <taxon>Bacillota</taxon>
        <taxon>Clostridia</taxon>
        <taxon>Eubacteriales</taxon>
        <taxon>Clostridiaceae</taxon>
        <taxon>Clostridium</taxon>
    </lineage>
</organism>
<keyword evidence="3" id="KW-1185">Reference proteome</keyword>
<dbReference type="HOGENOM" id="CLU_2823577_0_0_9"/>
<evidence type="ECO:0000313" key="2">
    <source>
        <dbReference type="EMBL" id="AKA70597.1"/>
    </source>
</evidence>
<dbReference type="EMBL" id="CP009933">
    <property type="protein sequence ID" value="AKA70597.1"/>
    <property type="molecule type" value="Genomic_DNA"/>
</dbReference>
<keyword evidence="1" id="KW-0812">Transmembrane</keyword>
<keyword evidence="1" id="KW-0472">Membrane</keyword>
<dbReference type="Proteomes" id="UP000033115">
    <property type="component" value="Chromosome"/>
</dbReference>
<dbReference type="AlphaFoldDB" id="A0A0E3M7D3"/>
<proteinExistence type="predicted"/>
<accession>A0A0E3M7D3</accession>
<reference evidence="2 3" key="1">
    <citation type="journal article" date="2015" name="J. Biotechnol.">
        <title>Complete genome sequence of a malodorant-producing acetogen, Clostridium scatologenes ATCC 25775(T).</title>
        <authorList>
            <person name="Zhu Z."/>
            <person name="Guo T."/>
            <person name="Zheng H."/>
            <person name="Song T."/>
            <person name="Ouyang P."/>
            <person name="Xie J."/>
        </authorList>
    </citation>
    <scope>NUCLEOTIDE SEQUENCE [LARGE SCALE GENOMIC DNA]</scope>
    <source>
        <strain evidence="2 3">ATCC 25775</strain>
    </source>
</reference>
<feature type="transmembrane region" description="Helical" evidence="1">
    <location>
        <begin position="47"/>
        <end position="64"/>
    </location>
</feature>
<keyword evidence="1" id="KW-1133">Transmembrane helix</keyword>
<name>A0A0E3M7D3_CLOSL</name>
<protein>
    <submittedName>
        <fullName evidence="2">Uncharacterized protein</fullName>
    </submittedName>
</protein>
<dbReference type="KEGG" id="csq:CSCA_3472"/>
<feature type="transmembrane region" description="Helical" evidence="1">
    <location>
        <begin position="21"/>
        <end position="41"/>
    </location>
</feature>
<evidence type="ECO:0000256" key="1">
    <source>
        <dbReference type="SAM" id="Phobius"/>
    </source>
</evidence>
<sequence>MNILIFIQGKMHTALTNEIMLAIISSGSGGLVWVFNHIAFYEAKINIIANPPSFLYMKLLLLLFKE</sequence>